<dbReference type="SUPFAM" id="SSF52833">
    <property type="entry name" value="Thioredoxin-like"/>
    <property type="match status" value="1"/>
</dbReference>
<dbReference type="EMBL" id="AP025732">
    <property type="protein sequence ID" value="BDI17163.1"/>
    <property type="molecule type" value="Genomic_DNA"/>
</dbReference>
<proteinExistence type="predicted"/>
<dbReference type="InterPro" id="IPR036249">
    <property type="entry name" value="Thioredoxin-like_sf"/>
</dbReference>
<sequence>MSNNRVIQSSHQISKTTKSLKHKALSNWVESLGLAKIQRHIFIGADQAIANRGSKRASLESWEYLKKRFKELKLDEPQQSHPICVFKTEANCLRVSCSRPIMVVYPDGVWCRQENPEVTLRLVREHLIGNKVVEKYAFLTHLLPETSLVSCEHLIEA</sequence>
<gene>
    <name evidence="1" type="ORF">ANSO36C_29650</name>
</gene>
<name>A0ABN6Q6Z6_NOSCO</name>
<dbReference type="CDD" id="cd02980">
    <property type="entry name" value="TRX_Fd_family"/>
    <property type="match status" value="1"/>
</dbReference>
<evidence type="ECO:0000313" key="2">
    <source>
        <dbReference type="Proteomes" id="UP001055453"/>
    </source>
</evidence>
<reference evidence="1" key="1">
    <citation type="submission" date="2022-04" db="EMBL/GenBank/DDBJ databases">
        <title>Complete genome sequence of a cyanobacterium, Nostoc sp. SO-36, isolated in Antarctica.</title>
        <authorList>
            <person name="Kanesaki Y."/>
            <person name="Effendi D."/>
            <person name="Sakamoto T."/>
            <person name="Ohtani S."/>
            <person name="Awai K."/>
        </authorList>
    </citation>
    <scope>NUCLEOTIDE SEQUENCE</scope>
    <source>
        <strain evidence="1">SO-36</strain>
    </source>
</reference>
<dbReference type="Gene3D" id="3.40.30.10">
    <property type="entry name" value="Glutaredoxin"/>
    <property type="match status" value="1"/>
</dbReference>
<protein>
    <submittedName>
        <fullName evidence="1">Ferredoxin</fullName>
    </submittedName>
</protein>
<accession>A0ABN6Q6Z6</accession>
<keyword evidence="2" id="KW-1185">Reference proteome</keyword>
<organism evidence="1 2">
    <name type="scientific">Nostoc cf. commune SO-36</name>
    <dbReference type="NCBI Taxonomy" id="449208"/>
    <lineage>
        <taxon>Bacteria</taxon>
        <taxon>Bacillati</taxon>
        <taxon>Cyanobacteriota</taxon>
        <taxon>Cyanophyceae</taxon>
        <taxon>Nostocales</taxon>
        <taxon>Nostocaceae</taxon>
        <taxon>Nostoc</taxon>
    </lineage>
</organism>
<dbReference type="RefSeq" id="WP_251960122.1">
    <property type="nucleotide sequence ID" value="NZ_AP025732.1"/>
</dbReference>
<evidence type="ECO:0000313" key="1">
    <source>
        <dbReference type="EMBL" id="BDI17163.1"/>
    </source>
</evidence>
<dbReference type="Proteomes" id="UP001055453">
    <property type="component" value="Chromosome"/>
</dbReference>